<feature type="chain" id="PRO_5042884823" description="Ig-like domain-containing protein" evidence="1">
    <location>
        <begin position="26"/>
        <end position="169"/>
    </location>
</feature>
<dbReference type="SMART" id="SM00409">
    <property type="entry name" value="IG"/>
    <property type="match status" value="1"/>
</dbReference>
<protein>
    <recommendedName>
        <fullName evidence="2">Ig-like domain-containing protein</fullName>
    </recommendedName>
</protein>
<name>A0AAN9HBJ7_9TELE</name>
<dbReference type="Proteomes" id="UP001364617">
    <property type="component" value="Unassembled WGS sequence"/>
</dbReference>
<gene>
    <name evidence="3" type="ORF">R3I93_006403</name>
</gene>
<dbReference type="InterPro" id="IPR013783">
    <property type="entry name" value="Ig-like_fold"/>
</dbReference>
<proteinExistence type="predicted"/>
<feature type="domain" description="Ig-like" evidence="2">
    <location>
        <begin position="6"/>
        <end position="116"/>
    </location>
</feature>
<keyword evidence="4" id="KW-1185">Reference proteome</keyword>
<dbReference type="Pfam" id="PF07686">
    <property type="entry name" value="V-set"/>
    <property type="match status" value="1"/>
</dbReference>
<comment type="caution">
    <text evidence="3">The sequence shown here is derived from an EMBL/GenBank/DDBJ whole genome shotgun (WGS) entry which is preliminary data.</text>
</comment>
<evidence type="ECO:0000256" key="1">
    <source>
        <dbReference type="SAM" id="SignalP"/>
    </source>
</evidence>
<sequence>MQIFHPTSVYLAMVVLCSLLSSLAGVLVRYSREPVTKTEGHFVSLKCEVQYEIQNCDIVTNWYINPSGPESKPITNPNQYLISVNETEKGQFRYRNIFLTFNSLSLEDRGYYQCDAKCLNSGTEGKGHLLYLNVTADPYKGLKVSTWSGQLKADEAVLALSAILFLSRY</sequence>
<evidence type="ECO:0000313" key="3">
    <source>
        <dbReference type="EMBL" id="KAK7166640.1"/>
    </source>
</evidence>
<dbReference type="Gene3D" id="2.60.40.10">
    <property type="entry name" value="Immunoglobulins"/>
    <property type="match status" value="1"/>
</dbReference>
<reference evidence="3 4" key="1">
    <citation type="submission" date="2024-02" db="EMBL/GenBank/DDBJ databases">
        <title>Chromosome-level genome assembly of the Eurasian Minnow (Phoxinus phoxinus).</title>
        <authorList>
            <person name="Oriowo T.O."/>
            <person name="Martin S."/>
            <person name="Stange M."/>
            <person name="Chrysostomakis Y."/>
            <person name="Brown T."/>
            <person name="Winkler S."/>
            <person name="Kukowka S."/>
            <person name="Myers E.W."/>
            <person name="Bohne A."/>
        </authorList>
    </citation>
    <scope>NUCLEOTIDE SEQUENCE [LARGE SCALE GENOMIC DNA]</scope>
    <source>
        <strain evidence="3">ZFMK-TIS-60720</strain>
        <tissue evidence="3">Whole Organism</tissue>
    </source>
</reference>
<dbReference type="SUPFAM" id="SSF48726">
    <property type="entry name" value="Immunoglobulin"/>
    <property type="match status" value="1"/>
</dbReference>
<accession>A0AAN9HBJ7</accession>
<dbReference type="AlphaFoldDB" id="A0AAN9HBJ7"/>
<evidence type="ECO:0000259" key="2">
    <source>
        <dbReference type="PROSITE" id="PS50835"/>
    </source>
</evidence>
<dbReference type="InterPro" id="IPR003599">
    <property type="entry name" value="Ig_sub"/>
</dbReference>
<organism evidence="3 4">
    <name type="scientific">Phoxinus phoxinus</name>
    <name type="common">Eurasian minnow</name>
    <dbReference type="NCBI Taxonomy" id="58324"/>
    <lineage>
        <taxon>Eukaryota</taxon>
        <taxon>Metazoa</taxon>
        <taxon>Chordata</taxon>
        <taxon>Craniata</taxon>
        <taxon>Vertebrata</taxon>
        <taxon>Euteleostomi</taxon>
        <taxon>Actinopterygii</taxon>
        <taxon>Neopterygii</taxon>
        <taxon>Teleostei</taxon>
        <taxon>Ostariophysi</taxon>
        <taxon>Cypriniformes</taxon>
        <taxon>Leuciscidae</taxon>
        <taxon>Phoxininae</taxon>
        <taxon>Phoxinus</taxon>
    </lineage>
</organism>
<evidence type="ECO:0000313" key="4">
    <source>
        <dbReference type="Proteomes" id="UP001364617"/>
    </source>
</evidence>
<dbReference type="EMBL" id="JAYKXH010000006">
    <property type="protein sequence ID" value="KAK7166640.1"/>
    <property type="molecule type" value="Genomic_DNA"/>
</dbReference>
<feature type="signal peptide" evidence="1">
    <location>
        <begin position="1"/>
        <end position="25"/>
    </location>
</feature>
<dbReference type="InterPro" id="IPR007110">
    <property type="entry name" value="Ig-like_dom"/>
</dbReference>
<dbReference type="InterPro" id="IPR013106">
    <property type="entry name" value="Ig_V-set"/>
</dbReference>
<keyword evidence="1" id="KW-0732">Signal</keyword>
<dbReference type="InterPro" id="IPR036179">
    <property type="entry name" value="Ig-like_dom_sf"/>
</dbReference>
<dbReference type="PROSITE" id="PS50835">
    <property type="entry name" value="IG_LIKE"/>
    <property type="match status" value="1"/>
</dbReference>